<dbReference type="STRING" id="41688.A0A2N3NB67"/>
<evidence type="ECO:0000313" key="9">
    <source>
        <dbReference type="Proteomes" id="UP000233524"/>
    </source>
</evidence>
<sequence length="433" mass="49645">MTARRTRARAFQEVRKRQKPSRPYLFTPGRETCTTTDGRPGKCLKTSPVSVSAHEALTSLRGVAKDKSAANLTRSVTTQTHDRQESLNCFDWCKEEHQDKIRASTGPKDGLPEAFLDSFEELKVSNLIADRRRREREEEERKQELEKQRAEEARRLAEEEEQRLKDEEERVARLRSEARQRVHLRAPNCPLFPPLSPDWAARVHAAHTQDSRGPVAKSLEADLLRHDFARLVPPTVWLNDSVVNGSLLWLDKFVNEAAGIIDVKAQTRKCLVLGSFFFKRLTEQGVKQTERTLRRHGVHKHNLLDLDIIMLPVCEANHWTLMVVHPKLRTIAHLDSLNPRGHEPRMSLVLEWIKTILGDLFLRDEWRFVKYSTPPQTNGYDCGVHTILNGMCLALGLDPVQAYSSDELPKHRENIAAVLLNNGFKEQFSLQNC</sequence>
<feature type="domain" description="Ubiquitin-like protease family profile" evidence="7">
    <location>
        <begin position="221"/>
        <end position="393"/>
    </location>
</feature>
<comment type="similarity">
    <text evidence="1">Belongs to the peptidase C48 family.</text>
</comment>
<dbReference type="GO" id="GO:0016929">
    <property type="term" value="F:deSUMOylase activity"/>
    <property type="evidence" value="ECO:0007669"/>
    <property type="project" value="TreeGrafter"/>
</dbReference>
<evidence type="ECO:0000256" key="3">
    <source>
        <dbReference type="ARBA" id="ARBA00022801"/>
    </source>
</evidence>
<evidence type="ECO:0000256" key="5">
    <source>
        <dbReference type="SAM" id="Coils"/>
    </source>
</evidence>
<evidence type="ECO:0000313" key="8">
    <source>
        <dbReference type="EMBL" id="PKS09673.1"/>
    </source>
</evidence>
<reference evidence="8 9" key="1">
    <citation type="journal article" date="2017" name="G3 (Bethesda)">
        <title>First Draft Genome Sequence of the Pathogenic Fungus Lomentospora prolificans (Formerly Scedosporium prolificans).</title>
        <authorList>
            <person name="Luo R."/>
            <person name="Zimin A."/>
            <person name="Workman R."/>
            <person name="Fan Y."/>
            <person name="Pertea G."/>
            <person name="Grossman N."/>
            <person name="Wear M.P."/>
            <person name="Jia B."/>
            <person name="Miller H."/>
            <person name="Casadevall A."/>
            <person name="Timp W."/>
            <person name="Zhang S.X."/>
            <person name="Salzberg S.L."/>
        </authorList>
    </citation>
    <scope>NUCLEOTIDE SEQUENCE [LARGE SCALE GENOMIC DNA]</scope>
    <source>
        <strain evidence="8 9">JHH-5317</strain>
    </source>
</reference>
<dbReference type="PANTHER" id="PTHR12606:SF141">
    <property type="entry name" value="GH15225P-RELATED"/>
    <property type="match status" value="1"/>
</dbReference>
<dbReference type="AlphaFoldDB" id="A0A2N3NB67"/>
<dbReference type="Pfam" id="PF02902">
    <property type="entry name" value="Peptidase_C48"/>
    <property type="match status" value="1"/>
</dbReference>
<dbReference type="Gene3D" id="3.40.395.10">
    <property type="entry name" value="Adenoviral Proteinase, Chain A"/>
    <property type="match status" value="1"/>
</dbReference>
<organism evidence="8 9">
    <name type="scientific">Lomentospora prolificans</name>
    <dbReference type="NCBI Taxonomy" id="41688"/>
    <lineage>
        <taxon>Eukaryota</taxon>
        <taxon>Fungi</taxon>
        <taxon>Dikarya</taxon>
        <taxon>Ascomycota</taxon>
        <taxon>Pezizomycotina</taxon>
        <taxon>Sordariomycetes</taxon>
        <taxon>Hypocreomycetidae</taxon>
        <taxon>Microascales</taxon>
        <taxon>Microascaceae</taxon>
        <taxon>Lomentospora</taxon>
    </lineage>
</organism>
<dbReference type="OrthoDB" id="1939479at2759"/>
<dbReference type="InterPro" id="IPR003653">
    <property type="entry name" value="Peptidase_C48_C"/>
</dbReference>
<accession>A0A2N3NB67</accession>
<gene>
    <name evidence="8" type="ORF">jhhlp_004293</name>
</gene>
<evidence type="ECO:0000259" key="7">
    <source>
        <dbReference type="PROSITE" id="PS50600"/>
    </source>
</evidence>
<comment type="caution">
    <text evidence="8">The sequence shown here is derived from an EMBL/GenBank/DDBJ whole genome shotgun (WGS) entry which is preliminary data.</text>
</comment>
<dbReference type="GO" id="GO:0005634">
    <property type="term" value="C:nucleus"/>
    <property type="evidence" value="ECO:0007669"/>
    <property type="project" value="TreeGrafter"/>
</dbReference>
<evidence type="ECO:0000256" key="1">
    <source>
        <dbReference type="ARBA" id="ARBA00005234"/>
    </source>
</evidence>
<dbReference type="PANTHER" id="PTHR12606">
    <property type="entry name" value="SENTRIN/SUMO-SPECIFIC PROTEASE"/>
    <property type="match status" value="1"/>
</dbReference>
<protein>
    <recommendedName>
        <fullName evidence="7">Ubiquitin-like protease family profile domain-containing protein</fullName>
    </recommendedName>
</protein>
<dbReference type="InterPro" id="IPR038765">
    <property type="entry name" value="Papain-like_cys_pep_sf"/>
</dbReference>
<dbReference type="SUPFAM" id="SSF54001">
    <property type="entry name" value="Cysteine proteinases"/>
    <property type="match status" value="1"/>
</dbReference>
<keyword evidence="9" id="KW-1185">Reference proteome</keyword>
<dbReference type="PROSITE" id="PS50600">
    <property type="entry name" value="ULP_PROTEASE"/>
    <property type="match status" value="1"/>
</dbReference>
<evidence type="ECO:0000256" key="2">
    <source>
        <dbReference type="ARBA" id="ARBA00022670"/>
    </source>
</evidence>
<dbReference type="GO" id="GO:0006508">
    <property type="term" value="P:proteolysis"/>
    <property type="evidence" value="ECO:0007669"/>
    <property type="project" value="UniProtKB-KW"/>
</dbReference>
<dbReference type="EMBL" id="NLAX01000010">
    <property type="protein sequence ID" value="PKS09673.1"/>
    <property type="molecule type" value="Genomic_DNA"/>
</dbReference>
<dbReference type="Proteomes" id="UP000233524">
    <property type="component" value="Unassembled WGS sequence"/>
</dbReference>
<dbReference type="VEuPathDB" id="FungiDB:jhhlp_004293"/>
<keyword evidence="5" id="KW-0175">Coiled coil</keyword>
<feature type="region of interest" description="Disordered" evidence="6">
    <location>
        <begin position="1"/>
        <end position="40"/>
    </location>
</feature>
<name>A0A2N3NB67_9PEZI</name>
<dbReference type="InParanoid" id="A0A2N3NB67"/>
<keyword evidence="3" id="KW-0378">Hydrolase</keyword>
<feature type="coiled-coil region" evidence="5">
    <location>
        <begin position="128"/>
        <end position="177"/>
    </location>
</feature>
<evidence type="ECO:0000256" key="4">
    <source>
        <dbReference type="ARBA" id="ARBA00022807"/>
    </source>
</evidence>
<keyword evidence="2" id="KW-0645">Protease</keyword>
<keyword evidence="4" id="KW-0788">Thiol protease</keyword>
<proteinExistence type="inferred from homology"/>
<dbReference type="GO" id="GO:0016926">
    <property type="term" value="P:protein desumoylation"/>
    <property type="evidence" value="ECO:0007669"/>
    <property type="project" value="TreeGrafter"/>
</dbReference>
<evidence type="ECO:0000256" key="6">
    <source>
        <dbReference type="SAM" id="MobiDB-lite"/>
    </source>
</evidence>